<evidence type="ECO:0000313" key="1">
    <source>
        <dbReference type="EMBL" id="KKI98616.1"/>
    </source>
</evidence>
<name>A0A0M2PW64_PROHO</name>
<comment type="caution">
    <text evidence="1">The sequence shown here is derived from an EMBL/GenBank/DDBJ whole genome shotgun (WGS) entry which is preliminary data.</text>
</comment>
<organism evidence="1 2">
    <name type="scientific">Prochlorothrix hollandica PCC 9006 = CALU 1027</name>
    <dbReference type="NCBI Taxonomy" id="317619"/>
    <lineage>
        <taxon>Bacteria</taxon>
        <taxon>Bacillati</taxon>
        <taxon>Cyanobacteriota</taxon>
        <taxon>Cyanophyceae</taxon>
        <taxon>Prochlorotrichales</taxon>
        <taxon>Prochlorotrichaceae</taxon>
        <taxon>Prochlorothrix</taxon>
    </lineage>
</organism>
<gene>
    <name evidence="1" type="ORF">PROH_17190</name>
</gene>
<keyword evidence="2" id="KW-1185">Reference proteome</keyword>
<sequence length="199" mass="22489">MSVQQIHYEALLAEYSDHQAAINLLKEYRPYLELVPSMRRPQDSIVSLPLPLVKVRTLGNASNAHYSVPEVVQLPCDVALLMCDPEWRIKTAVEICIFIYRPDEDFSDLLGRWRRTQVTLSQTYEWIMPRHYNHIFSEGEGALYPLFVGVEGMPARILRGLNGASLPYVMKAPDPSLTGDFMGQDEAQSLGAIKLLPGE</sequence>
<protein>
    <submittedName>
        <fullName evidence="1">Uncharacterized protein</fullName>
    </submittedName>
</protein>
<dbReference type="Proteomes" id="UP000034681">
    <property type="component" value="Unassembled WGS sequence"/>
</dbReference>
<dbReference type="AlphaFoldDB" id="A0A0M2PW64"/>
<dbReference type="STRING" id="317619.GCA_000332315_01534"/>
<evidence type="ECO:0000313" key="2">
    <source>
        <dbReference type="Proteomes" id="UP000034681"/>
    </source>
</evidence>
<dbReference type="EMBL" id="AJTX02000007">
    <property type="protein sequence ID" value="KKI98616.1"/>
    <property type="molecule type" value="Genomic_DNA"/>
</dbReference>
<accession>A0A0M2PW64</accession>
<proteinExistence type="predicted"/>
<dbReference type="eggNOG" id="ENOG502ZQCI">
    <property type="taxonomic scope" value="Bacteria"/>
</dbReference>
<reference evidence="1" key="1">
    <citation type="submission" date="2012-04" db="EMBL/GenBank/DDBJ databases">
        <authorList>
            <person name="Borisov I.G."/>
            <person name="Ivanikova N.V."/>
            <person name="Pinevich A.V."/>
        </authorList>
    </citation>
    <scope>NUCLEOTIDE SEQUENCE</scope>
    <source>
        <strain evidence="1">CALU 1027</strain>
    </source>
</reference>